<gene>
    <name evidence="2" type="ORF">ATO11_14185</name>
</gene>
<dbReference type="AlphaFoldDB" id="A0A0L1JNU0"/>
<evidence type="ECO:0000313" key="2">
    <source>
        <dbReference type="EMBL" id="KNG93063.1"/>
    </source>
</evidence>
<evidence type="ECO:0000256" key="1">
    <source>
        <dbReference type="SAM" id="Phobius"/>
    </source>
</evidence>
<sequence length="318" mass="34767">MITDRSQLLTYFRNGQLPTEDHFEALITSLTHASELDALRQEMTSLHDMRELKFGSGDADNAGDPNARWTLFPDAGGTLRIARGGPAEDGDEPQSPADVQIRGWAGSEGRLGNLRDPDAFIAPDAELDRERLMSVKMDGTWKTILNVPRRPCAVEVMAATERPAAAPRSGIVRFLRWVVGLPRVGNTLTHVTAVSTGAVDDPPHIGAAIVTPGDRARAAAWRYAIVFGGLALSQSMSWLNGLWVGTAPAATILVLLLFFRSLLRWRTFTRNSVAVAWRQSEGTGRMTNNRTWSLAIRGPQPSEGAPGKIHYHVTKLWG</sequence>
<keyword evidence="1" id="KW-0812">Transmembrane</keyword>
<proteinExistence type="predicted"/>
<protein>
    <submittedName>
        <fullName evidence="2">Uncharacterized protein</fullName>
    </submittedName>
</protein>
<reference evidence="2 3" key="1">
    <citation type="journal article" date="2015" name="Int. J. Syst. Evol. Microbiol.">
        <title>Aestuariivita atlantica sp. nov., isolated from deep sea sediment of the Atlantic Ocean.</title>
        <authorList>
            <person name="Li G."/>
            <person name="Lai Q."/>
            <person name="Du Y."/>
            <person name="Liu X."/>
            <person name="Sun F."/>
            <person name="Shao Z."/>
        </authorList>
    </citation>
    <scope>NUCLEOTIDE SEQUENCE [LARGE SCALE GENOMIC DNA]</scope>
    <source>
        <strain evidence="2 3">22II-S11-z3</strain>
    </source>
</reference>
<comment type="caution">
    <text evidence="2">The sequence shown here is derived from an EMBL/GenBank/DDBJ whole genome shotgun (WGS) entry which is preliminary data.</text>
</comment>
<dbReference type="RefSeq" id="WP_050531557.1">
    <property type="nucleotide sequence ID" value="NZ_AQQZ01000006.1"/>
</dbReference>
<evidence type="ECO:0000313" key="3">
    <source>
        <dbReference type="Proteomes" id="UP000036938"/>
    </source>
</evidence>
<accession>A0A0L1JNU0</accession>
<keyword evidence="1" id="KW-1133">Transmembrane helix</keyword>
<organism evidence="2 3">
    <name type="scientific">Pseudaestuariivita atlantica</name>
    <dbReference type="NCBI Taxonomy" id="1317121"/>
    <lineage>
        <taxon>Bacteria</taxon>
        <taxon>Pseudomonadati</taxon>
        <taxon>Pseudomonadota</taxon>
        <taxon>Alphaproteobacteria</taxon>
        <taxon>Rhodobacterales</taxon>
        <taxon>Paracoccaceae</taxon>
        <taxon>Pseudaestuariivita</taxon>
    </lineage>
</organism>
<dbReference type="Proteomes" id="UP000036938">
    <property type="component" value="Unassembled WGS sequence"/>
</dbReference>
<keyword evidence="3" id="KW-1185">Reference proteome</keyword>
<dbReference type="EMBL" id="AQQZ01000006">
    <property type="protein sequence ID" value="KNG93063.1"/>
    <property type="molecule type" value="Genomic_DNA"/>
</dbReference>
<dbReference type="OrthoDB" id="9793307at2"/>
<name>A0A0L1JNU0_9RHOB</name>
<feature type="transmembrane region" description="Helical" evidence="1">
    <location>
        <begin position="242"/>
        <end position="263"/>
    </location>
</feature>
<dbReference type="STRING" id="1317121.ATO11_14185"/>
<keyword evidence="1" id="KW-0472">Membrane</keyword>